<protein>
    <submittedName>
        <fullName evidence="1">Uncharacterized protein</fullName>
    </submittedName>
</protein>
<gene>
    <name evidence="1" type="ORF">CSUI_005887</name>
</gene>
<dbReference type="GeneID" id="94429265"/>
<keyword evidence="2" id="KW-1185">Reference proteome</keyword>
<reference evidence="1 2" key="1">
    <citation type="journal article" date="2017" name="Int. J. Parasitol.">
        <title>The genome of the protozoan parasite Cystoisospora suis and a reverse vaccinology approach to identify vaccine candidates.</title>
        <authorList>
            <person name="Palmieri N."/>
            <person name="Shrestha A."/>
            <person name="Ruttkowski B."/>
            <person name="Beck T."/>
            <person name="Vogl C."/>
            <person name="Tomley F."/>
            <person name="Blake D.P."/>
            <person name="Joachim A."/>
        </authorList>
    </citation>
    <scope>NUCLEOTIDE SEQUENCE [LARGE SCALE GENOMIC DNA]</scope>
    <source>
        <strain evidence="1 2">Wien I</strain>
    </source>
</reference>
<dbReference type="Proteomes" id="UP000221165">
    <property type="component" value="Unassembled WGS sequence"/>
</dbReference>
<organism evidence="1 2">
    <name type="scientific">Cystoisospora suis</name>
    <dbReference type="NCBI Taxonomy" id="483139"/>
    <lineage>
        <taxon>Eukaryota</taxon>
        <taxon>Sar</taxon>
        <taxon>Alveolata</taxon>
        <taxon>Apicomplexa</taxon>
        <taxon>Conoidasida</taxon>
        <taxon>Coccidia</taxon>
        <taxon>Eucoccidiorida</taxon>
        <taxon>Eimeriorina</taxon>
        <taxon>Sarcocystidae</taxon>
        <taxon>Cystoisospora</taxon>
    </lineage>
</organism>
<sequence length="51" mass="5980">MVRSESHLFVNVYMCIATYTYIYRDSSNLRRTVYGSQFVRCSTRTPFACGQ</sequence>
<dbReference type="AlphaFoldDB" id="A0A2C6KIF6"/>
<accession>A0A2C6KIF6</accession>
<dbReference type="VEuPathDB" id="ToxoDB:CSUI_005887"/>
<comment type="caution">
    <text evidence="1">The sequence shown here is derived from an EMBL/GenBank/DDBJ whole genome shotgun (WGS) entry which is preliminary data.</text>
</comment>
<dbReference type="EMBL" id="MIGC01002902">
    <property type="protein sequence ID" value="PHJ20280.1"/>
    <property type="molecule type" value="Genomic_DNA"/>
</dbReference>
<evidence type="ECO:0000313" key="2">
    <source>
        <dbReference type="Proteomes" id="UP000221165"/>
    </source>
</evidence>
<name>A0A2C6KIF6_9APIC</name>
<proteinExistence type="predicted"/>
<dbReference type="RefSeq" id="XP_067921970.1">
    <property type="nucleotide sequence ID" value="XM_068066054.1"/>
</dbReference>
<evidence type="ECO:0000313" key="1">
    <source>
        <dbReference type="EMBL" id="PHJ20280.1"/>
    </source>
</evidence>